<comment type="similarity">
    <text evidence="1">Belongs to the HAD-like hydrolase superfamily. CbbY/CbbZ/Gph/YieH family.</text>
</comment>
<evidence type="ECO:0000256" key="3">
    <source>
        <dbReference type="ARBA" id="ARBA00022723"/>
    </source>
</evidence>
<dbReference type="RefSeq" id="WP_066713643.1">
    <property type="nucleotide sequence ID" value="NZ_KQ959572.1"/>
</dbReference>
<dbReference type="NCBIfam" id="TIGR01549">
    <property type="entry name" value="HAD-SF-IA-v1"/>
    <property type="match status" value="1"/>
</dbReference>
<dbReference type="InterPro" id="IPR041492">
    <property type="entry name" value="HAD_2"/>
</dbReference>
<evidence type="ECO:0000256" key="12">
    <source>
        <dbReference type="PIRSR" id="PIRSR610972-4"/>
    </source>
</evidence>
<dbReference type="PANTHER" id="PTHR46193">
    <property type="entry name" value="6-PHOSPHOGLUCONATE PHOSPHATASE"/>
    <property type="match status" value="1"/>
</dbReference>
<comment type="caution">
    <text evidence="13">The sequence shown here is derived from an EMBL/GenBank/DDBJ whole genome shotgun (WGS) entry which is preliminary data.</text>
</comment>
<dbReference type="InterPro" id="IPR023198">
    <property type="entry name" value="PGP-like_dom2"/>
</dbReference>
<dbReference type="NCBIfam" id="TIGR02009">
    <property type="entry name" value="PGMB-YQAB-SF"/>
    <property type="match status" value="1"/>
</dbReference>
<evidence type="ECO:0000256" key="11">
    <source>
        <dbReference type="PIRSR" id="PIRSR610972-3"/>
    </source>
</evidence>
<evidence type="ECO:0000256" key="8">
    <source>
        <dbReference type="ARBA" id="ARBA00044968"/>
    </source>
</evidence>
<evidence type="ECO:0000313" key="14">
    <source>
        <dbReference type="Proteomes" id="UP000070080"/>
    </source>
</evidence>
<evidence type="ECO:0000256" key="10">
    <source>
        <dbReference type="PIRSR" id="PIRSR610972-2"/>
    </source>
</evidence>
<dbReference type="SUPFAM" id="SSF56784">
    <property type="entry name" value="HAD-like"/>
    <property type="match status" value="1"/>
</dbReference>
<feature type="binding site" evidence="11">
    <location>
        <position position="149"/>
    </location>
    <ligand>
        <name>Mg(2+)</name>
        <dbReference type="ChEBI" id="CHEBI:18420"/>
    </ligand>
</feature>
<keyword evidence="2" id="KW-0597">Phosphoprotein</keyword>
<keyword evidence="5" id="KW-0413">Isomerase</keyword>
<dbReference type="GO" id="GO:0000287">
    <property type="term" value="F:magnesium ion binding"/>
    <property type="evidence" value="ECO:0007669"/>
    <property type="project" value="InterPro"/>
</dbReference>
<dbReference type="Proteomes" id="UP000070080">
    <property type="component" value="Unassembled WGS sequence"/>
</dbReference>
<feature type="binding site" evidence="10">
    <location>
        <begin position="94"/>
        <end position="98"/>
    </location>
    <ligand>
        <name>substrate</name>
    </ligand>
</feature>
<feature type="site" description="Important for catalytic activity and assists the phosphoryl transfer reaction to Asp8 by balancing charge and orienting the reacting groups" evidence="12">
    <location>
        <position position="94"/>
    </location>
</feature>
<dbReference type="GO" id="GO:0008801">
    <property type="term" value="F:beta-phosphoglucomutase activity"/>
    <property type="evidence" value="ECO:0007669"/>
    <property type="project" value="UniProtKB-EC"/>
</dbReference>
<dbReference type="AlphaFoldDB" id="A0A133YEZ9"/>
<reference evidence="14" key="1">
    <citation type="submission" date="2016-01" db="EMBL/GenBank/DDBJ databases">
        <authorList>
            <person name="Mitreva M."/>
            <person name="Pepin K.H."/>
            <person name="Mihindukulasuriya K.A."/>
            <person name="Fulton R."/>
            <person name="Fronick C."/>
            <person name="O'Laughlin M."/>
            <person name="Miner T."/>
            <person name="Herter B."/>
            <person name="Rosa B.A."/>
            <person name="Cordes M."/>
            <person name="Tomlinson C."/>
            <person name="Wollam A."/>
            <person name="Palsikar V.B."/>
            <person name="Mardis E.R."/>
            <person name="Wilson R.K."/>
        </authorList>
    </citation>
    <scope>NUCLEOTIDE SEQUENCE [LARGE SCALE GENOMIC DNA]</scope>
    <source>
        <strain evidence="14">KA00274</strain>
    </source>
</reference>
<feature type="binding site" evidence="10">
    <location>
        <position position="32"/>
    </location>
    <ligand>
        <name>substrate</name>
    </ligand>
</feature>
<keyword evidence="3 11" id="KW-0479">Metal-binding</keyword>
<evidence type="ECO:0000256" key="4">
    <source>
        <dbReference type="ARBA" id="ARBA00022842"/>
    </source>
</evidence>
<comment type="catalytic activity">
    <reaction evidence="7">
        <text>beta-D-glucose 1-phosphate = beta-D-glucose 6-phosphate</text>
        <dbReference type="Rhea" id="RHEA:20113"/>
        <dbReference type="ChEBI" id="CHEBI:57684"/>
        <dbReference type="ChEBI" id="CHEBI:58247"/>
        <dbReference type="EC" id="5.4.2.6"/>
    </reaction>
</comment>
<sequence length="194" mass="21580">HYLAWKAIADELKIPFNHKINEKLRGVSRMASLEIILQKANRTFTDSEKVALAECKNTIYRKYLDKMTEKDLASGAKAVLTELSEKGLQLAIGSSSKNTQLIVDKLQIADFFTAIIDGNQIKHSKPDPEVFLLAAQKLEMQPADCLVVEDAEAGVEAAIRGGFQVAGIGSARELDRVNYQLYFLSDLLKIVNRK</sequence>
<dbReference type="NCBIfam" id="TIGR01509">
    <property type="entry name" value="HAD-SF-IA-v3"/>
    <property type="match status" value="1"/>
</dbReference>
<dbReference type="NCBIfam" id="TIGR01990">
    <property type="entry name" value="bPGM"/>
    <property type="match status" value="1"/>
</dbReference>
<dbReference type="EC" id="5.4.2.6" evidence="8"/>
<feature type="binding site" evidence="10">
    <location>
        <position position="5"/>
    </location>
    <ligand>
        <name>substrate</name>
    </ligand>
</feature>
<dbReference type="GO" id="GO:0005975">
    <property type="term" value="P:carbohydrate metabolic process"/>
    <property type="evidence" value="ECO:0007669"/>
    <property type="project" value="InterPro"/>
</dbReference>
<dbReference type="STRING" id="1497955.HMPREF1872_00591"/>
<feature type="site" description="Important for catalytic activity and assists the phosphoryl transfer reaction to Asp8 by balancing charge and orienting the reacting groups" evidence="12">
    <location>
        <position position="125"/>
    </location>
</feature>
<dbReference type="InterPro" id="IPR051600">
    <property type="entry name" value="Beta-PGM-like"/>
</dbReference>
<dbReference type="InterPro" id="IPR006439">
    <property type="entry name" value="HAD-SF_hydro_IA"/>
</dbReference>
<dbReference type="OrthoDB" id="9797743at2"/>
<evidence type="ECO:0000256" key="1">
    <source>
        <dbReference type="ARBA" id="ARBA00006171"/>
    </source>
</evidence>
<dbReference type="InterPro" id="IPR010976">
    <property type="entry name" value="B-phosphoglucomutase_hydrolase"/>
</dbReference>
<name>A0A133YEZ9_9FIRM</name>
<evidence type="ECO:0000256" key="2">
    <source>
        <dbReference type="ARBA" id="ARBA00022553"/>
    </source>
</evidence>
<evidence type="ECO:0000256" key="6">
    <source>
        <dbReference type="ARBA" id="ARBA00023277"/>
    </source>
</evidence>
<dbReference type="EMBL" id="LSCV01000010">
    <property type="protein sequence ID" value="KXB41779.1"/>
    <property type="molecule type" value="Genomic_DNA"/>
</dbReference>
<feature type="binding site" evidence="10">
    <location>
        <position position="125"/>
    </location>
    <ligand>
        <name>substrate</name>
    </ligand>
</feature>
<evidence type="ECO:0000256" key="9">
    <source>
        <dbReference type="ARBA" id="ARBA00044991"/>
    </source>
</evidence>
<feature type="binding site" evidence="10">
    <location>
        <position position="56"/>
    </location>
    <ligand>
        <name>substrate</name>
    </ligand>
</feature>
<dbReference type="Gene3D" id="3.40.50.1000">
    <property type="entry name" value="HAD superfamily/HAD-like"/>
    <property type="match status" value="1"/>
</dbReference>
<evidence type="ECO:0000256" key="7">
    <source>
        <dbReference type="ARBA" id="ARBA00044926"/>
    </source>
</evidence>
<keyword evidence="14" id="KW-1185">Reference proteome</keyword>
<dbReference type="Gene3D" id="1.10.150.240">
    <property type="entry name" value="Putative phosphatase, domain 2"/>
    <property type="match status" value="1"/>
</dbReference>
<evidence type="ECO:0000256" key="5">
    <source>
        <dbReference type="ARBA" id="ARBA00023235"/>
    </source>
</evidence>
<comment type="cofactor">
    <cofactor evidence="11">
        <name>Mg(2+)</name>
        <dbReference type="ChEBI" id="CHEBI:18420"/>
    </cofactor>
    <text evidence="11">Binds 2 magnesium ions per subunit.</text>
</comment>
<dbReference type="InterPro" id="IPR010972">
    <property type="entry name" value="Beta-PGM"/>
</dbReference>
<protein>
    <recommendedName>
        <fullName evidence="9">Beta-phosphoglucomutase</fullName>
        <ecNumber evidence="8">5.4.2.6</ecNumber>
    </recommendedName>
</protein>
<dbReference type="InterPro" id="IPR023214">
    <property type="entry name" value="HAD_sf"/>
</dbReference>
<gene>
    <name evidence="13" type="ORF">HMPREF1872_00591</name>
</gene>
<feature type="binding site" evidence="10">
    <location>
        <begin position="24"/>
        <end position="29"/>
    </location>
    <ligand>
        <name>substrate</name>
    </ligand>
</feature>
<dbReference type="PANTHER" id="PTHR46193:SF18">
    <property type="entry name" value="HEXITOL PHOSPHATASE B"/>
    <property type="match status" value="1"/>
</dbReference>
<feature type="non-terminal residue" evidence="13">
    <location>
        <position position="1"/>
    </location>
</feature>
<keyword evidence="4 11" id="KW-0460">Magnesium</keyword>
<dbReference type="InterPro" id="IPR036412">
    <property type="entry name" value="HAD-like_sf"/>
</dbReference>
<dbReference type="Pfam" id="PF13419">
    <property type="entry name" value="HAD_2"/>
    <property type="match status" value="1"/>
</dbReference>
<proteinExistence type="inferred from homology"/>
<keyword evidence="6" id="KW-0119">Carbohydrate metabolism</keyword>
<feature type="binding site" evidence="11">
    <location>
        <position position="150"/>
    </location>
    <ligand>
        <name>Mg(2+)</name>
        <dbReference type="ChEBI" id="CHEBI:18420"/>
    </ligand>
</feature>
<evidence type="ECO:0000313" key="13">
    <source>
        <dbReference type="EMBL" id="KXB41779.1"/>
    </source>
</evidence>
<dbReference type="PATRIC" id="fig|1497955.3.peg.571"/>
<accession>A0A133YEZ9</accession>
<organism evidence="13 14">
    <name type="scientific">Amygdalobacter nucleatus</name>
    <dbReference type="NCBI Taxonomy" id="3029274"/>
    <lineage>
        <taxon>Bacteria</taxon>
        <taxon>Bacillati</taxon>
        <taxon>Bacillota</taxon>
        <taxon>Clostridia</taxon>
        <taxon>Eubacteriales</taxon>
        <taxon>Oscillospiraceae</taxon>
        <taxon>Amygdalobacter</taxon>
    </lineage>
</organism>